<dbReference type="OrthoDB" id="9799937at2"/>
<accession>A0A1E5XWE4</accession>
<dbReference type="InterPro" id="IPR009297">
    <property type="entry name" value="DUF952"/>
</dbReference>
<name>A0A1E5XWE4_9HYPH</name>
<gene>
    <name evidence="1" type="ORF">VW23_009365</name>
</gene>
<dbReference type="EMBL" id="LAJE02000045">
    <property type="protein sequence ID" value="OEO32900.1"/>
    <property type="molecule type" value="Genomic_DNA"/>
</dbReference>
<dbReference type="Gene3D" id="3.20.170.20">
    <property type="entry name" value="Protein of unknown function DUF952"/>
    <property type="match status" value="1"/>
</dbReference>
<protein>
    <recommendedName>
        <fullName evidence="3">Dihydroorotate dehydrogenase</fullName>
    </recommendedName>
</protein>
<evidence type="ECO:0008006" key="3">
    <source>
        <dbReference type="Google" id="ProtNLM"/>
    </source>
</evidence>
<evidence type="ECO:0000313" key="1">
    <source>
        <dbReference type="EMBL" id="OEO32900.1"/>
    </source>
</evidence>
<keyword evidence="2" id="KW-1185">Reference proteome</keyword>
<dbReference type="PANTHER" id="PTHR34129:SF1">
    <property type="entry name" value="DUF952 DOMAIN-CONTAINING PROTEIN"/>
    <property type="match status" value="1"/>
</dbReference>
<dbReference type="RefSeq" id="WP_069907982.1">
    <property type="nucleotide sequence ID" value="NZ_LAJE02000045.1"/>
</dbReference>
<dbReference type="PANTHER" id="PTHR34129">
    <property type="entry name" value="BLR1139 PROTEIN"/>
    <property type="match status" value="1"/>
</dbReference>
<dbReference type="Pfam" id="PF06108">
    <property type="entry name" value="DUF952"/>
    <property type="match status" value="1"/>
</dbReference>
<dbReference type="Proteomes" id="UP000095463">
    <property type="component" value="Unassembled WGS sequence"/>
</dbReference>
<evidence type="ECO:0000313" key="2">
    <source>
        <dbReference type="Proteomes" id="UP000095463"/>
    </source>
</evidence>
<dbReference type="AlphaFoldDB" id="A0A1E5XWE4"/>
<comment type="caution">
    <text evidence="1">The sequence shown here is derived from an EMBL/GenBank/DDBJ whole genome shotgun (WGS) entry which is preliminary data.</text>
</comment>
<reference evidence="1 2" key="1">
    <citation type="journal article" date="2015" name="Genome Announc.">
        <title>Genome Assemblies of Three Soil-Associated Devosia species: D. insulae, D. limi, and D. soli.</title>
        <authorList>
            <person name="Hassan Y.I."/>
            <person name="Lepp D."/>
            <person name="Zhou T."/>
        </authorList>
    </citation>
    <scope>NUCLEOTIDE SEQUENCE [LARGE SCALE GENOMIC DNA]</scope>
    <source>
        <strain evidence="1 2">DS-56</strain>
    </source>
</reference>
<sequence>MATPEFIYKVASREIYEASLAAGHFVGQPIDLKDGYIHFSSAPQLGETIRLYFAGLSDQVLFQVPTAPLGETLRWEASRGGDLFPHLFATLPMAAVSNMARLDVPADGVATLPDWVK</sequence>
<dbReference type="SUPFAM" id="SSF56399">
    <property type="entry name" value="ADP-ribosylation"/>
    <property type="match status" value="1"/>
</dbReference>
<organism evidence="1 2">
    <name type="scientific">Devosia insulae DS-56</name>
    <dbReference type="NCBI Taxonomy" id="1116389"/>
    <lineage>
        <taxon>Bacteria</taxon>
        <taxon>Pseudomonadati</taxon>
        <taxon>Pseudomonadota</taxon>
        <taxon>Alphaproteobacteria</taxon>
        <taxon>Hyphomicrobiales</taxon>
        <taxon>Devosiaceae</taxon>
        <taxon>Devosia</taxon>
    </lineage>
</organism>
<proteinExistence type="predicted"/>